<feature type="region of interest" description="Disordered" evidence="1">
    <location>
        <begin position="126"/>
        <end position="182"/>
    </location>
</feature>
<reference evidence="2" key="1">
    <citation type="journal article" date="2020" name="Stud. Mycol.">
        <title>101 Dothideomycetes genomes: a test case for predicting lifestyles and emergence of pathogens.</title>
        <authorList>
            <person name="Haridas S."/>
            <person name="Albert R."/>
            <person name="Binder M."/>
            <person name="Bloem J."/>
            <person name="Labutti K."/>
            <person name="Salamov A."/>
            <person name="Andreopoulos B."/>
            <person name="Baker S."/>
            <person name="Barry K."/>
            <person name="Bills G."/>
            <person name="Bluhm B."/>
            <person name="Cannon C."/>
            <person name="Castanera R."/>
            <person name="Culley D."/>
            <person name="Daum C."/>
            <person name="Ezra D."/>
            <person name="Gonzalez J."/>
            <person name="Henrissat B."/>
            <person name="Kuo A."/>
            <person name="Liang C."/>
            <person name="Lipzen A."/>
            <person name="Lutzoni F."/>
            <person name="Magnuson J."/>
            <person name="Mondo S."/>
            <person name="Nolan M."/>
            <person name="Ohm R."/>
            <person name="Pangilinan J."/>
            <person name="Park H.-J."/>
            <person name="Ramirez L."/>
            <person name="Alfaro M."/>
            <person name="Sun H."/>
            <person name="Tritt A."/>
            <person name="Yoshinaga Y."/>
            <person name="Zwiers L.-H."/>
            <person name="Turgeon B."/>
            <person name="Goodwin S."/>
            <person name="Spatafora J."/>
            <person name="Crous P."/>
            <person name="Grigoriev I."/>
        </authorList>
    </citation>
    <scope>NUCLEOTIDE SEQUENCE</scope>
    <source>
        <strain evidence="2">CBS 130266</strain>
    </source>
</reference>
<dbReference type="AlphaFoldDB" id="A0A9P4TXJ7"/>
<feature type="compositionally biased region" description="Polar residues" evidence="1">
    <location>
        <begin position="1"/>
        <end position="20"/>
    </location>
</feature>
<feature type="region of interest" description="Disordered" evidence="1">
    <location>
        <begin position="1"/>
        <end position="38"/>
    </location>
</feature>
<evidence type="ECO:0000256" key="1">
    <source>
        <dbReference type="SAM" id="MobiDB-lite"/>
    </source>
</evidence>
<feature type="compositionally biased region" description="Polar residues" evidence="1">
    <location>
        <begin position="28"/>
        <end position="37"/>
    </location>
</feature>
<feature type="compositionally biased region" description="Low complexity" evidence="1">
    <location>
        <begin position="170"/>
        <end position="182"/>
    </location>
</feature>
<evidence type="ECO:0000313" key="2">
    <source>
        <dbReference type="EMBL" id="KAF2429321.1"/>
    </source>
</evidence>
<dbReference type="OrthoDB" id="3915284at2759"/>
<protein>
    <submittedName>
        <fullName evidence="2">Uncharacterized protein</fullName>
    </submittedName>
</protein>
<comment type="caution">
    <text evidence="2">The sequence shown here is derived from an EMBL/GenBank/DDBJ whole genome shotgun (WGS) entry which is preliminary data.</text>
</comment>
<gene>
    <name evidence="2" type="ORF">EJ08DRAFT_680069</name>
</gene>
<feature type="compositionally biased region" description="Pro residues" evidence="1">
    <location>
        <begin position="133"/>
        <end position="148"/>
    </location>
</feature>
<keyword evidence="3" id="KW-1185">Reference proteome</keyword>
<evidence type="ECO:0000313" key="3">
    <source>
        <dbReference type="Proteomes" id="UP000800235"/>
    </source>
</evidence>
<name>A0A9P4TXJ7_9PEZI</name>
<proteinExistence type="predicted"/>
<dbReference type="Proteomes" id="UP000800235">
    <property type="component" value="Unassembled WGS sequence"/>
</dbReference>
<organism evidence="2 3">
    <name type="scientific">Tothia fuscella</name>
    <dbReference type="NCBI Taxonomy" id="1048955"/>
    <lineage>
        <taxon>Eukaryota</taxon>
        <taxon>Fungi</taxon>
        <taxon>Dikarya</taxon>
        <taxon>Ascomycota</taxon>
        <taxon>Pezizomycotina</taxon>
        <taxon>Dothideomycetes</taxon>
        <taxon>Pleosporomycetidae</taxon>
        <taxon>Venturiales</taxon>
        <taxon>Cylindrosympodiaceae</taxon>
        <taxon>Tothia</taxon>
    </lineage>
</organism>
<dbReference type="EMBL" id="MU007048">
    <property type="protein sequence ID" value="KAF2429321.1"/>
    <property type="molecule type" value="Genomic_DNA"/>
</dbReference>
<accession>A0A9P4TXJ7</accession>
<sequence length="434" mass="47899">MGQVFSFGSTEQPTMQQPRLQSAAPASIASTARSSPLPSYLKAEEQEIMARFIDQYFPPAAGAKRKRAGHEQAKNPTQPFGALSPLIQSLPFPPGGLSGSPCVPTAMNQVPSAPSNLDPTWQFNGFQTALPSFQPPPEAQLEPPPRPQPLTARGKGKQRAARIEDVVGDLSSSSSGSIRSLPLSSREGSVYSANSQRRVFQTGSTRLWHTQGRSIKSFTIEHIEIRRNDRVSGEGIAVVCRTESGQDVVDDLWMASSGMNSTPFIENSDIANEYQRREKSAKFVVSFAPNPKHHPQYSFSTKEDCWDFVQAITDKILLASIDVESIKSACTHGNSVETSCQTVQIWDDSMFSLRTVRFFRNKNENAQPRIVELNVNEFRCPDDGKRSGKLTVWLRDALEGPGKDLKYLKIVFSSGDQEEEFLQLVGFGIPNMSL</sequence>